<evidence type="ECO:0000313" key="8">
    <source>
        <dbReference type="EMBL" id="WNY47991.1"/>
    </source>
</evidence>
<dbReference type="GO" id="GO:0032259">
    <property type="term" value="P:methylation"/>
    <property type="evidence" value="ECO:0007669"/>
    <property type="project" value="UniProtKB-KW"/>
</dbReference>
<evidence type="ECO:0000256" key="6">
    <source>
        <dbReference type="RuleBase" id="RU000416"/>
    </source>
</evidence>
<dbReference type="Gene3D" id="3.90.120.10">
    <property type="entry name" value="DNA Methylase, subunit A, domain 2"/>
    <property type="match status" value="1"/>
</dbReference>
<proteinExistence type="inferred from homology"/>
<dbReference type="PROSITE" id="PS51679">
    <property type="entry name" value="SAM_MT_C5"/>
    <property type="match status" value="1"/>
</dbReference>
<dbReference type="RefSeq" id="WP_248028895.1">
    <property type="nucleotide sequence ID" value="NZ_CP118733.1"/>
</dbReference>
<evidence type="ECO:0000256" key="7">
    <source>
        <dbReference type="RuleBase" id="RU000417"/>
    </source>
</evidence>
<dbReference type="InterPro" id="IPR001525">
    <property type="entry name" value="C5_MeTfrase"/>
</dbReference>
<dbReference type="PRINTS" id="PR00105">
    <property type="entry name" value="C5METTRFRASE"/>
</dbReference>
<comment type="catalytic activity">
    <reaction evidence="7">
        <text>a 2'-deoxycytidine in DNA + S-adenosyl-L-methionine = a 5-methyl-2'-deoxycytidine in DNA + S-adenosyl-L-homocysteine + H(+)</text>
        <dbReference type="Rhea" id="RHEA:13681"/>
        <dbReference type="Rhea" id="RHEA-COMP:11369"/>
        <dbReference type="Rhea" id="RHEA-COMP:11370"/>
        <dbReference type="ChEBI" id="CHEBI:15378"/>
        <dbReference type="ChEBI" id="CHEBI:57856"/>
        <dbReference type="ChEBI" id="CHEBI:59789"/>
        <dbReference type="ChEBI" id="CHEBI:85452"/>
        <dbReference type="ChEBI" id="CHEBI:85454"/>
        <dbReference type="EC" id="2.1.1.37"/>
    </reaction>
</comment>
<dbReference type="AlphaFoldDB" id="A0AA97AAY7"/>
<dbReference type="InterPro" id="IPR050390">
    <property type="entry name" value="C5-Methyltransferase"/>
</dbReference>
<dbReference type="Pfam" id="PF00145">
    <property type="entry name" value="DNA_methylase"/>
    <property type="match status" value="1"/>
</dbReference>
<dbReference type="GO" id="GO:0003886">
    <property type="term" value="F:DNA (cytosine-5-)-methyltransferase activity"/>
    <property type="evidence" value="ECO:0007669"/>
    <property type="project" value="UniProtKB-EC"/>
</dbReference>
<dbReference type="Proteomes" id="UP001304088">
    <property type="component" value="Chromosome"/>
</dbReference>
<evidence type="ECO:0000256" key="3">
    <source>
        <dbReference type="ARBA" id="ARBA00022691"/>
    </source>
</evidence>
<dbReference type="PANTHER" id="PTHR10629:SF52">
    <property type="entry name" value="DNA (CYTOSINE-5)-METHYLTRANSFERASE 1"/>
    <property type="match status" value="1"/>
</dbReference>
<comment type="similarity">
    <text evidence="5 6">Belongs to the class I-like SAM-binding methyltransferase superfamily. C5-methyltransferase family.</text>
</comment>
<dbReference type="EMBL" id="CP118733">
    <property type="protein sequence ID" value="WNY47991.1"/>
    <property type="molecule type" value="Genomic_DNA"/>
</dbReference>
<keyword evidence="9" id="KW-1185">Reference proteome</keyword>
<dbReference type="GO" id="GO:0009307">
    <property type="term" value="P:DNA restriction-modification system"/>
    <property type="evidence" value="ECO:0007669"/>
    <property type="project" value="UniProtKB-KW"/>
</dbReference>
<evidence type="ECO:0000313" key="9">
    <source>
        <dbReference type="Proteomes" id="UP001304088"/>
    </source>
</evidence>
<dbReference type="PROSITE" id="PS00094">
    <property type="entry name" value="C5_MTASE_1"/>
    <property type="match status" value="1"/>
</dbReference>
<dbReference type="PANTHER" id="PTHR10629">
    <property type="entry name" value="CYTOSINE-SPECIFIC METHYLTRANSFERASE"/>
    <property type="match status" value="1"/>
</dbReference>
<gene>
    <name evidence="8" type="ORF">PXH68_04575</name>
</gene>
<dbReference type="InterPro" id="IPR018117">
    <property type="entry name" value="C5_DNA_meth_AS"/>
</dbReference>
<dbReference type="SUPFAM" id="SSF53335">
    <property type="entry name" value="S-adenosyl-L-methionine-dependent methyltransferases"/>
    <property type="match status" value="1"/>
</dbReference>
<evidence type="ECO:0000256" key="4">
    <source>
        <dbReference type="ARBA" id="ARBA00022747"/>
    </source>
</evidence>
<evidence type="ECO:0000256" key="2">
    <source>
        <dbReference type="ARBA" id="ARBA00022679"/>
    </source>
</evidence>
<keyword evidence="2 5" id="KW-0808">Transferase</keyword>
<feature type="active site" evidence="5">
    <location>
        <position position="102"/>
    </location>
</feature>
<dbReference type="EC" id="2.1.1.37" evidence="7"/>
<name>A0AA97AAY7_9STRE</name>
<evidence type="ECO:0000256" key="1">
    <source>
        <dbReference type="ARBA" id="ARBA00022603"/>
    </source>
</evidence>
<dbReference type="REBASE" id="768707">
    <property type="entry name" value="M2.Ssp29896ORF4570P"/>
</dbReference>
<keyword evidence="1 5" id="KW-0489">Methyltransferase</keyword>
<evidence type="ECO:0000256" key="5">
    <source>
        <dbReference type="PROSITE-ProRule" id="PRU01016"/>
    </source>
</evidence>
<keyword evidence="4" id="KW-0680">Restriction system</keyword>
<protein>
    <recommendedName>
        <fullName evidence="7">Cytosine-specific methyltransferase</fullName>
        <ecNumber evidence="7">2.1.1.37</ecNumber>
    </recommendedName>
</protein>
<reference evidence="8 9" key="1">
    <citation type="submission" date="2023-02" db="EMBL/GenBank/DDBJ databases">
        <title>Streptococcus sp. Genome Sequencing and Assembly.</title>
        <authorList>
            <person name="Shore S.M."/>
            <person name="Nicholson T.L."/>
        </authorList>
    </citation>
    <scope>NUCLEOTIDE SEQUENCE [LARGE SCALE GENOMIC DNA]</scope>
    <source>
        <strain evidence="8 9">29896</strain>
    </source>
</reference>
<dbReference type="InterPro" id="IPR029063">
    <property type="entry name" value="SAM-dependent_MTases_sf"/>
</dbReference>
<accession>A0AA97AAY7</accession>
<keyword evidence="3 5" id="KW-0949">S-adenosyl-L-methionine</keyword>
<organism evidence="8 9">
    <name type="scientific">Streptococcus suivaginalis</name>
    <dbReference type="NCBI Taxonomy" id="3028082"/>
    <lineage>
        <taxon>Bacteria</taxon>
        <taxon>Bacillati</taxon>
        <taxon>Bacillota</taxon>
        <taxon>Bacilli</taxon>
        <taxon>Lactobacillales</taxon>
        <taxon>Streptococcaceae</taxon>
        <taxon>Streptococcus</taxon>
    </lineage>
</organism>
<dbReference type="NCBIfam" id="TIGR00675">
    <property type="entry name" value="dcm"/>
    <property type="match status" value="1"/>
</dbReference>
<dbReference type="KEGG" id="ssuv:PXH68_04575"/>
<dbReference type="Gene3D" id="3.40.50.150">
    <property type="entry name" value="Vaccinia Virus protein VP39"/>
    <property type="match status" value="1"/>
</dbReference>
<sequence length="406" mass="46376">MINNIELFAGAGGLADGLEQSGNVHLLASVEWLKPQVRTLRKRLETKYSIKDASERVLNFDIQRTEELINGWNNDTEFETSVGLDKLIGGKSVDMISGGPPCQAYSLAGRIRDKNGMKDDYRNFLFESYIRLVDYYKPKIILFENVEGMLSAIPTGENITDLIRNGFDSIGYEIIDDLRKYALIDLSNYGVPQKRKRVIILGVRRDSKDTDYQKILRSFYTELLPSRMTKVKTVRDAISDLPPIYPLKEQIGRNAYDNSNAVNGHSSRFHSLRDQKIFNLLAQDIVDGTKKYTSAEALKQLYFETTGKNSNVHKYHVLRWDEPSNTIPAHLKKDGLRHIHPDPNQKRSITVREAARLQTFDDDFEFNESQLANFEMIGNAVPPLFAKVIGDLLPQFLKQIKLEEIE</sequence>